<dbReference type="PRINTS" id="PR00352">
    <property type="entry name" value="3FE4SFRDOXIN"/>
</dbReference>
<proteinExistence type="predicted"/>
<dbReference type="Gene3D" id="3.30.70.20">
    <property type="match status" value="1"/>
</dbReference>
<dbReference type="SUPFAM" id="SSF54862">
    <property type="entry name" value="4Fe-4S ferredoxins"/>
    <property type="match status" value="1"/>
</dbReference>
<keyword evidence="5 6" id="KW-0411">Iron-sulfur</keyword>
<dbReference type="PANTHER" id="PTHR36923:SF3">
    <property type="entry name" value="FERREDOXIN"/>
    <property type="match status" value="1"/>
</dbReference>
<evidence type="ECO:0000256" key="3">
    <source>
        <dbReference type="ARBA" id="ARBA00022982"/>
    </source>
</evidence>
<evidence type="ECO:0000256" key="6">
    <source>
        <dbReference type="RuleBase" id="RU368020"/>
    </source>
</evidence>
<dbReference type="InterPro" id="IPR017896">
    <property type="entry name" value="4Fe4S_Fe-S-bd"/>
</dbReference>
<evidence type="ECO:0000313" key="9">
    <source>
        <dbReference type="Proteomes" id="UP000033870"/>
    </source>
</evidence>
<evidence type="ECO:0000256" key="4">
    <source>
        <dbReference type="ARBA" id="ARBA00023004"/>
    </source>
</evidence>
<evidence type="ECO:0000256" key="5">
    <source>
        <dbReference type="ARBA" id="ARBA00023014"/>
    </source>
</evidence>
<comment type="function">
    <text evidence="6">Ferredoxins are iron-sulfur proteins that transfer electrons in a wide variety of metabolic reactions.</text>
</comment>
<feature type="domain" description="4Fe-4S ferredoxin-type" evidence="7">
    <location>
        <begin position="43"/>
        <end position="71"/>
    </location>
</feature>
<evidence type="ECO:0000259" key="7">
    <source>
        <dbReference type="PROSITE" id="PS51379"/>
    </source>
</evidence>
<dbReference type="PANTHER" id="PTHR36923">
    <property type="entry name" value="FERREDOXIN"/>
    <property type="match status" value="1"/>
</dbReference>
<dbReference type="Pfam" id="PF13370">
    <property type="entry name" value="Fer4_13"/>
    <property type="match status" value="1"/>
</dbReference>
<dbReference type="AlphaFoldDB" id="A0A0G2BAK8"/>
<name>A0A0G2BAK8_9BACT</name>
<comment type="caution">
    <text evidence="8">The sequence shown here is derived from an EMBL/GenBank/DDBJ whole genome shotgun (WGS) entry which is preliminary data.</text>
</comment>
<evidence type="ECO:0000256" key="2">
    <source>
        <dbReference type="ARBA" id="ARBA00022723"/>
    </source>
</evidence>
<organism evidence="8 9">
    <name type="scientific">Candidatus Magasanikbacteria bacterium GW2011_GWA2_56_11</name>
    <dbReference type="NCBI Taxonomy" id="1619044"/>
    <lineage>
        <taxon>Bacteria</taxon>
        <taxon>Candidatus Magasanikiibacteriota</taxon>
    </lineage>
</organism>
<reference evidence="8 9" key="1">
    <citation type="journal article" date="2015" name="Nature">
        <title>rRNA introns, odd ribosomes, and small enigmatic genomes across a large radiation of phyla.</title>
        <authorList>
            <person name="Brown C.T."/>
            <person name="Hug L.A."/>
            <person name="Thomas B.C."/>
            <person name="Sharon I."/>
            <person name="Castelle C.J."/>
            <person name="Singh A."/>
            <person name="Wilkins M.J."/>
            <person name="Williams K.H."/>
            <person name="Banfield J.F."/>
        </authorList>
    </citation>
    <scope>NUCLEOTIDE SEQUENCE [LARGE SCALE GENOMIC DNA]</scope>
</reference>
<gene>
    <name evidence="8" type="ORF">UY92_C0006G0100</name>
</gene>
<keyword evidence="4 6" id="KW-0408">Iron</keyword>
<dbReference type="PROSITE" id="PS51379">
    <property type="entry name" value="4FE4S_FER_2"/>
    <property type="match status" value="1"/>
</dbReference>
<keyword evidence="2 6" id="KW-0479">Metal-binding</keyword>
<dbReference type="InterPro" id="IPR051269">
    <property type="entry name" value="Fe-S_cluster_ET"/>
</dbReference>
<evidence type="ECO:0000256" key="1">
    <source>
        <dbReference type="ARBA" id="ARBA00022448"/>
    </source>
</evidence>
<dbReference type="GO" id="GO:0005506">
    <property type="term" value="F:iron ion binding"/>
    <property type="evidence" value="ECO:0007669"/>
    <property type="project" value="UniProtKB-UniRule"/>
</dbReference>
<keyword evidence="1 6" id="KW-0813">Transport</keyword>
<dbReference type="STRING" id="1619044.UY92_C0006G0100"/>
<evidence type="ECO:0000313" key="8">
    <source>
        <dbReference type="EMBL" id="KKW42539.1"/>
    </source>
</evidence>
<sequence length="113" mass="12528">MKKREFSATIKPALFFSMTLEPKLPDNLPEDSAQKIRAGGRIRRIVVDRQGCIGARSCVVVAPGVFQLDEENLAYVVDPDSTDEDTIMLAAQSCPVLAIRLYDEDGQQLFPET</sequence>
<accession>A0A0G2BAK8</accession>
<dbReference type="GO" id="GO:0051536">
    <property type="term" value="F:iron-sulfur cluster binding"/>
    <property type="evidence" value="ECO:0007669"/>
    <property type="project" value="UniProtKB-KW"/>
</dbReference>
<protein>
    <recommendedName>
        <fullName evidence="6">Ferredoxin</fullName>
    </recommendedName>
</protein>
<dbReference type="EMBL" id="LCRX01000006">
    <property type="protein sequence ID" value="KKW42539.1"/>
    <property type="molecule type" value="Genomic_DNA"/>
</dbReference>
<keyword evidence="3 6" id="KW-0249">Electron transport</keyword>
<dbReference type="GO" id="GO:0009055">
    <property type="term" value="F:electron transfer activity"/>
    <property type="evidence" value="ECO:0007669"/>
    <property type="project" value="UniProtKB-UniRule"/>
</dbReference>
<dbReference type="InterPro" id="IPR001080">
    <property type="entry name" value="3Fe4S_ferredoxin"/>
</dbReference>
<dbReference type="Proteomes" id="UP000033870">
    <property type="component" value="Unassembled WGS sequence"/>
</dbReference>